<feature type="chain" id="PRO_5001592212" evidence="1">
    <location>
        <begin position="17"/>
        <end position="177"/>
    </location>
</feature>
<keyword evidence="1" id="KW-0732">Signal</keyword>
<reference evidence="2" key="1">
    <citation type="submission" date="2014-01" db="EMBL/GenBank/DDBJ databases">
        <title>The genome of the white-rot fungus Pycnoporus cinnabarinus: a basidiomycete model with a versatile arsenal for lignocellulosic biomass breakdown.</title>
        <authorList>
            <person name="Levasseur A."/>
            <person name="Lomascolo A."/>
            <person name="Ruiz-Duenas F.J."/>
            <person name="Uzan E."/>
            <person name="Piumi F."/>
            <person name="Kues U."/>
            <person name="Ram A.F.J."/>
            <person name="Murat C."/>
            <person name="Haon M."/>
            <person name="Benoit I."/>
            <person name="Arfi Y."/>
            <person name="Chevret D."/>
            <person name="Drula E."/>
            <person name="Kwon M.J."/>
            <person name="Gouret P."/>
            <person name="Lesage-Meessen L."/>
            <person name="Lombard V."/>
            <person name="Mariette J."/>
            <person name="Noirot C."/>
            <person name="Park J."/>
            <person name="Patyshakuliyeva A."/>
            <person name="Wieneger R.A.B."/>
            <person name="Wosten H.A.B."/>
            <person name="Martin F."/>
            <person name="Coutinho P.M."/>
            <person name="de Vries R."/>
            <person name="Martinez A.T."/>
            <person name="Klopp C."/>
            <person name="Pontarotti P."/>
            <person name="Henrissat B."/>
            <person name="Record E."/>
        </authorList>
    </citation>
    <scope>NUCLEOTIDE SEQUENCE [LARGE SCALE GENOMIC DNA]</scope>
    <source>
        <strain evidence="2">BRFM137</strain>
    </source>
</reference>
<dbReference type="OMA" id="SWCEPAF"/>
<proteinExistence type="predicted"/>
<protein>
    <submittedName>
        <fullName evidence="2">Uncharacterized protein</fullName>
    </submittedName>
</protein>
<dbReference type="OrthoDB" id="2742236at2759"/>
<organism evidence="2 3">
    <name type="scientific">Pycnoporus cinnabarinus</name>
    <name type="common">Cinnabar-red polypore</name>
    <name type="synonym">Trametes cinnabarina</name>
    <dbReference type="NCBI Taxonomy" id="5643"/>
    <lineage>
        <taxon>Eukaryota</taxon>
        <taxon>Fungi</taxon>
        <taxon>Dikarya</taxon>
        <taxon>Basidiomycota</taxon>
        <taxon>Agaricomycotina</taxon>
        <taxon>Agaricomycetes</taxon>
        <taxon>Polyporales</taxon>
        <taxon>Polyporaceae</taxon>
        <taxon>Trametes</taxon>
    </lineage>
</organism>
<evidence type="ECO:0000313" key="2">
    <source>
        <dbReference type="EMBL" id="CDO71749.1"/>
    </source>
</evidence>
<dbReference type="HOGENOM" id="CLU_136345_0_0_1"/>
<comment type="caution">
    <text evidence="2">The sequence shown here is derived from an EMBL/GenBank/DDBJ whole genome shotgun (WGS) entry which is preliminary data.</text>
</comment>
<name>A0A060SHQ6_PYCCI</name>
<evidence type="ECO:0000256" key="1">
    <source>
        <dbReference type="SAM" id="SignalP"/>
    </source>
</evidence>
<dbReference type="EMBL" id="CCBP010000105">
    <property type="protein sequence ID" value="CDO71749.1"/>
    <property type="molecule type" value="Genomic_DNA"/>
</dbReference>
<accession>A0A060SHQ6</accession>
<feature type="signal peptide" evidence="1">
    <location>
        <begin position="1"/>
        <end position="16"/>
    </location>
</feature>
<gene>
    <name evidence="2" type="ORF">BN946_scf184920.g33</name>
</gene>
<dbReference type="Proteomes" id="UP000029665">
    <property type="component" value="Unassembled WGS sequence"/>
</dbReference>
<dbReference type="AlphaFoldDB" id="A0A060SHQ6"/>
<sequence>MFAMLCTSLLVPFLLATLVPATALPKRQPSTWESPFPGTILSPTRGQLFQFGSELPFAYQVSSWCEPAFAPFTVYLTAGPNPPVFDNVTADGTLADGSYLVDFGKFVVSRFGLPSPGPAPPSTLTMPLLNVDFTVVSPFFIAVIEEFQGCPASASTCGDIAVEYSLASVPIILGANS</sequence>
<keyword evidence="3" id="KW-1185">Reference proteome</keyword>
<evidence type="ECO:0000313" key="3">
    <source>
        <dbReference type="Proteomes" id="UP000029665"/>
    </source>
</evidence>